<dbReference type="Proteomes" id="UP001143307">
    <property type="component" value="Unassembled WGS sequence"/>
</dbReference>
<organism evidence="2 3">
    <name type="scientific">Candidatus Seongchinamella marina</name>
    <dbReference type="NCBI Taxonomy" id="2518990"/>
    <lineage>
        <taxon>Bacteria</taxon>
        <taxon>Pseudomonadati</taxon>
        <taxon>Pseudomonadota</taxon>
        <taxon>Gammaproteobacteria</taxon>
        <taxon>Cellvibrionales</taxon>
        <taxon>Halieaceae</taxon>
        <taxon>Seongchinamella</taxon>
    </lineage>
</organism>
<dbReference type="RefSeq" id="WP_279254257.1">
    <property type="nucleotide sequence ID" value="NZ_SHNP01000010.1"/>
</dbReference>
<proteinExistence type="predicted"/>
<sequence>MLKKILLSLVLLAVGIGIGFKMPRGAGLIATIMSFGQGSNQSYSRLKSHQALVDFESMLTQGRKMVLADARTEQEAIEGMRWLLRVAAMSAEVVGDANAKLPHFQRMDTLVRKVGGDNPDAEYERVAIDGRYDYKITGTRGSVSYIGFTITAGEGMNPRRQVAYVNDLMLNPDEEGNFTLWLTKQKPDQPGDWVEIPEDASGILVRQYIGDRKTQVLPELNIEIVGDHPAFQPPTDEEIANAIIGTTYAFLKLSTLHQYILPELLEQHNGFIRATSENLGGAISSEDNLYMIGSYQLEDDEVLVIDVQPPNSRYWNLALETRWHETPDYLHRSTSLTKEDVKYNDDGSVQFVVSHKDPGHPNWLDTSGHNFGFMTFRWLDSKTGNVPMPVTEVVKNSAL</sequence>
<feature type="domain" description="DUF1214" evidence="1">
    <location>
        <begin position="306"/>
        <end position="380"/>
    </location>
</feature>
<evidence type="ECO:0000259" key="1">
    <source>
        <dbReference type="Pfam" id="PF06742"/>
    </source>
</evidence>
<reference evidence="2" key="1">
    <citation type="submission" date="2019-02" db="EMBL/GenBank/DDBJ databases">
        <authorList>
            <person name="Li S.-H."/>
        </authorList>
    </citation>
    <scope>NUCLEOTIDE SEQUENCE</scope>
    <source>
        <strain evidence="2">IMCC8485</strain>
    </source>
</reference>
<name>A0ABT3T039_9GAMM</name>
<dbReference type="Pfam" id="PF06742">
    <property type="entry name" value="DUF1214"/>
    <property type="match status" value="1"/>
</dbReference>
<protein>
    <submittedName>
        <fullName evidence="2">DUF1214 domain-containing protein</fullName>
    </submittedName>
</protein>
<dbReference type="Gene3D" id="2.60.120.1600">
    <property type="match status" value="1"/>
</dbReference>
<gene>
    <name evidence="2" type="ORF">EYC87_18775</name>
</gene>
<keyword evidence="3" id="KW-1185">Reference proteome</keyword>
<dbReference type="EMBL" id="SHNP01000010">
    <property type="protein sequence ID" value="MCX2975628.1"/>
    <property type="molecule type" value="Genomic_DNA"/>
</dbReference>
<dbReference type="InterPro" id="IPR010621">
    <property type="entry name" value="DUF1214"/>
</dbReference>
<comment type="caution">
    <text evidence="2">The sequence shown here is derived from an EMBL/GenBank/DDBJ whole genome shotgun (WGS) entry which is preliminary data.</text>
</comment>
<dbReference type="SUPFAM" id="SSF160935">
    <property type="entry name" value="VPA0735-like"/>
    <property type="match status" value="1"/>
</dbReference>
<accession>A0ABT3T039</accession>
<evidence type="ECO:0000313" key="3">
    <source>
        <dbReference type="Proteomes" id="UP001143307"/>
    </source>
</evidence>
<evidence type="ECO:0000313" key="2">
    <source>
        <dbReference type="EMBL" id="MCX2975628.1"/>
    </source>
</evidence>